<dbReference type="Proteomes" id="UP000198393">
    <property type="component" value="Unassembled WGS sequence"/>
</dbReference>
<evidence type="ECO:0000256" key="1">
    <source>
        <dbReference type="SAM" id="Coils"/>
    </source>
</evidence>
<dbReference type="NCBIfam" id="TIGR02231">
    <property type="entry name" value="mucoidy inhibitor MuiA family protein"/>
    <property type="match status" value="1"/>
</dbReference>
<feature type="coiled-coil region" evidence="1">
    <location>
        <begin position="145"/>
        <end position="193"/>
    </location>
</feature>
<protein>
    <recommendedName>
        <fullName evidence="6">Mucoidy inhibitor MuiA family protein</fullName>
    </recommendedName>
</protein>
<dbReference type="FunFam" id="2.60.40.1120:FF:000003">
    <property type="entry name" value="Outer membrane protein Omp121"/>
    <property type="match status" value="1"/>
</dbReference>
<organism evidence="4 5">
    <name type="scientific">Ekhidna lutea</name>
    <dbReference type="NCBI Taxonomy" id="447679"/>
    <lineage>
        <taxon>Bacteria</taxon>
        <taxon>Pseudomonadati</taxon>
        <taxon>Bacteroidota</taxon>
        <taxon>Cytophagia</taxon>
        <taxon>Cytophagales</taxon>
        <taxon>Reichenbachiellaceae</taxon>
        <taxon>Ekhidna</taxon>
    </lineage>
</organism>
<dbReference type="PANTHER" id="PTHR31005">
    <property type="entry name" value="DUF4139 DOMAIN-CONTAINING PROTEIN"/>
    <property type="match status" value="1"/>
</dbReference>
<dbReference type="RefSeq" id="WP_089355076.1">
    <property type="nucleotide sequence ID" value="NZ_FZPD01000001.1"/>
</dbReference>
<evidence type="ECO:0000259" key="2">
    <source>
        <dbReference type="Pfam" id="PF13598"/>
    </source>
</evidence>
<dbReference type="Gene3D" id="2.60.40.1120">
    <property type="entry name" value="Carboxypeptidase-like, regulatory domain"/>
    <property type="match status" value="1"/>
</dbReference>
<dbReference type="InterPro" id="IPR025554">
    <property type="entry name" value="DUF4140"/>
</dbReference>
<dbReference type="Pfam" id="PF13715">
    <property type="entry name" value="CarbopepD_reg_2"/>
    <property type="match status" value="1"/>
</dbReference>
<name>A0A239ES67_EKHLU</name>
<dbReference type="Pfam" id="PF13598">
    <property type="entry name" value="DUF4139"/>
    <property type="match status" value="1"/>
</dbReference>
<dbReference type="InterPro" id="IPR037291">
    <property type="entry name" value="DUF4139"/>
</dbReference>
<dbReference type="InterPro" id="IPR008969">
    <property type="entry name" value="CarboxyPept-like_regulatory"/>
</dbReference>
<reference evidence="4 5" key="1">
    <citation type="submission" date="2017-06" db="EMBL/GenBank/DDBJ databases">
        <authorList>
            <person name="Kim H.J."/>
            <person name="Triplett B.A."/>
        </authorList>
    </citation>
    <scope>NUCLEOTIDE SEQUENCE [LARGE SCALE GENOMIC DNA]</scope>
    <source>
        <strain evidence="4 5">DSM 19307</strain>
    </source>
</reference>
<dbReference type="EMBL" id="FZPD01000001">
    <property type="protein sequence ID" value="SNS47495.1"/>
    <property type="molecule type" value="Genomic_DNA"/>
</dbReference>
<dbReference type="AlphaFoldDB" id="A0A239ES67"/>
<evidence type="ECO:0000313" key="4">
    <source>
        <dbReference type="EMBL" id="SNS47495.1"/>
    </source>
</evidence>
<keyword evidence="5" id="KW-1185">Reference proteome</keyword>
<accession>A0A239ES67</accession>
<dbReference type="InterPro" id="IPR011935">
    <property type="entry name" value="CHP02231"/>
</dbReference>
<dbReference type="SUPFAM" id="SSF49464">
    <property type="entry name" value="Carboxypeptidase regulatory domain-like"/>
    <property type="match status" value="1"/>
</dbReference>
<dbReference type="PANTHER" id="PTHR31005:SF8">
    <property type="entry name" value="DUF4139 DOMAIN-CONTAINING PROTEIN"/>
    <property type="match status" value="1"/>
</dbReference>
<keyword evidence="1" id="KW-0175">Coiled coil</keyword>
<feature type="domain" description="DUF4139" evidence="2">
    <location>
        <begin position="216"/>
        <end position="612"/>
    </location>
</feature>
<evidence type="ECO:0008006" key="6">
    <source>
        <dbReference type="Google" id="ProtNLM"/>
    </source>
</evidence>
<gene>
    <name evidence="4" type="ORF">SAMN05421640_0301</name>
</gene>
<dbReference type="Pfam" id="PF13600">
    <property type="entry name" value="DUF4140"/>
    <property type="match status" value="1"/>
</dbReference>
<proteinExistence type="predicted"/>
<evidence type="ECO:0000313" key="5">
    <source>
        <dbReference type="Proteomes" id="UP000198393"/>
    </source>
</evidence>
<feature type="domain" description="DUF4140" evidence="3">
    <location>
        <begin position="33"/>
        <end position="131"/>
    </location>
</feature>
<evidence type="ECO:0000259" key="3">
    <source>
        <dbReference type="Pfam" id="PF13600"/>
    </source>
</evidence>
<sequence>MKKIMFLVLIITVEVSQCQSVTKKVLPTKIEEVTVYINGAQIIRKGSISIPQGETLIKVKGLSPFVNPKSISVKATGMFVILSVNHKLNYLNELRKNKQVDSLILVIEKLEFKISTIQNSQEVLREKHSLLNANKDLSGDNGVSISELSEAVKFYENQILDIKKKSLENSLDMKQLKEEKQALENQINMISSRKEQPTSEIFIKVKSAKNTSGEFEISYPVKNAGWFPKYDIRVENVESPLLLEYKADVYQNTGVDWDNITLQLSTADPNQSGVLPNLKPWYLNYERNTVFRDRDYSNPNALYYDNNAYRVVSGVLTDDSGEPLPGVNVVIKGTTRGTTTDLEGRYQLTVSGDDILVISYVGFETQEVKVGNRSNIDAVLGGVTELQEVVVSGYGYGGARSFSKPKAETITTSTIQKTTSFVFKVDDPYSVKTTGEKLTVDIKNHQLEAKYQYYAIPKIDPDAFLISQLTDWGQFNLLEGEANLFFEGTFVGTTILDPKAFSDTLDISLGRDKSITIEREAIQEFTKMRSFGSNKAETRSFKIKIRNEKDYGINLTIFDQIPIPAINQITVSTEEISDGILEERTGIISWEMDLMSRQQTEKILTYEVKYPKYEKVVLE</sequence>
<dbReference type="OrthoDB" id="634585at2"/>